<dbReference type="InterPro" id="IPR043502">
    <property type="entry name" value="DNA/RNA_pol_sf"/>
</dbReference>
<organism evidence="2 3">
    <name type="scientific">Austropuccinia psidii MF-1</name>
    <dbReference type="NCBI Taxonomy" id="1389203"/>
    <lineage>
        <taxon>Eukaryota</taxon>
        <taxon>Fungi</taxon>
        <taxon>Dikarya</taxon>
        <taxon>Basidiomycota</taxon>
        <taxon>Pucciniomycotina</taxon>
        <taxon>Pucciniomycetes</taxon>
        <taxon>Pucciniales</taxon>
        <taxon>Sphaerophragmiaceae</taxon>
        <taxon>Austropuccinia</taxon>
    </lineage>
</organism>
<feature type="domain" description="Reverse transcriptase/retrotransposon-derived protein RNase H-like" evidence="1">
    <location>
        <begin position="40"/>
        <end position="115"/>
    </location>
</feature>
<dbReference type="OrthoDB" id="2446696at2759"/>
<proteinExistence type="predicted"/>
<accession>A0A9Q3Q490</accession>
<dbReference type="EMBL" id="AVOT02119161">
    <property type="protein sequence ID" value="MBW0584826.1"/>
    <property type="molecule type" value="Genomic_DNA"/>
</dbReference>
<sequence length="168" mass="18235">MLFNPSLALPISTTVSSRIIQRRSVHSPVFFRKIPVSPSMRKLLVSFTNSPLLSHFNPSLPTNVDTDASHYALGAALSQVFDSGKHPIAFDSPKTIPEELNYVIHDKELLGLVWLSSAGGLFSCLFLPLLKFSPITLPFNTSCPPNYSLAIKPAGLNSISQSLTALDA</sequence>
<dbReference type="SUPFAM" id="SSF56672">
    <property type="entry name" value="DNA/RNA polymerases"/>
    <property type="match status" value="1"/>
</dbReference>
<keyword evidence="3" id="KW-1185">Reference proteome</keyword>
<dbReference type="InterPro" id="IPR041577">
    <property type="entry name" value="RT_RNaseH_2"/>
</dbReference>
<gene>
    <name evidence="2" type="ORF">O181_124541</name>
</gene>
<evidence type="ECO:0000313" key="2">
    <source>
        <dbReference type="EMBL" id="MBW0584826.1"/>
    </source>
</evidence>
<name>A0A9Q3Q490_9BASI</name>
<dbReference type="PANTHER" id="PTHR34072">
    <property type="entry name" value="ENZYMATIC POLYPROTEIN-RELATED"/>
    <property type="match status" value="1"/>
</dbReference>
<evidence type="ECO:0000259" key="1">
    <source>
        <dbReference type="Pfam" id="PF17919"/>
    </source>
</evidence>
<evidence type="ECO:0000313" key="3">
    <source>
        <dbReference type="Proteomes" id="UP000765509"/>
    </source>
</evidence>
<dbReference type="Proteomes" id="UP000765509">
    <property type="component" value="Unassembled WGS sequence"/>
</dbReference>
<dbReference type="AlphaFoldDB" id="A0A9Q3Q490"/>
<comment type="caution">
    <text evidence="2">The sequence shown here is derived from an EMBL/GenBank/DDBJ whole genome shotgun (WGS) entry which is preliminary data.</text>
</comment>
<dbReference type="Pfam" id="PF17919">
    <property type="entry name" value="RT_RNaseH_2"/>
    <property type="match status" value="1"/>
</dbReference>
<reference evidence="2" key="1">
    <citation type="submission" date="2021-03" db="EMBL/GenBank/DDBJ databases">
        <title>Draft genome sequence of rust myrtle Austropuccinia psidii MF-1, a brazilian biotype.</title>
        <authorList>
            <person name="Quecine M.C."/>
            <person name="Pachon D.M.R."/>
            <person name="Bonatelli M.L."/>
            <person name="Correr F.H."/>
            <person name="Franceschini L.M."/>
            <person name="Leite T.F."/>
            <person name="Margarido G.R.A."/>
            <person name="Almeida C.A."/>
            <person name="Ferrarezi J.A."/>
            <person name="Labate C.A."/>
        </authorList>
    </citation>
    <scope>NUCLEOTIDE SEQUENCE</scope>
    <source>
        <strain evidence="2">MF-1</strain>
    </source>
</reference>
<protein>
    <recommendedName>
        <fullName evidence="1">Reverse transcriptase/retrotransposon-derived protein RNase H-like domain-containing protein</fullName>
    </recommendedName>
</protein>